<comment type="subcellular location">
    <subcellularLocation>
        <location evidence="2">Cytoplasm</location>
    </subcellularLocation>
    <subcellularLocation>
        <location evidence="2">Nucleus</location>
    </subcellularLocation>
</comment>
<evidence type="ECO:0000259" key="3">
    <source>
        <dbReference type="PROSITE" id="PS50249"/>
    </source>
</evidence>
<dbReference type="OrthoDB" id="1378at2759"/>
<name>F4Q333_CACFS</name>
<dbReference type="AlphaFoldDB" id="F4Q333"/>
<accession>F4Q333</accession>
<evidence type="ECO:0000256" key="1">
    <source>
        <dbReference type="ARBA" id="ARBA00010893"/>
    </source>
</evidence>
<dbReference type="EMBL" id="GL883021">
    <property type="protein sequence ID" value="EGG16755.1"/>
    <property type="molecule type" value="Genomic_DNA"/>
</dbReference>
<keyword evidence="2" id="KW-0736">Signalosome</keyword>
<dbReference type="GeneID" id="14869032"/>
<dbReference type="InterPro" id="IPR000555">
    <property type="entry name" value="JAMM/MPN+_dom"/>
</dbReference>
<dbReference type="Proteomes" id="UP000007797">
    <property type="component" value="Unassembled WGS sequence"/>
</dbReference>
<evidence type="ECO:0000256" key="2">
    <source>
        <dbReference type="RuleBase" id="RU367006"/>
    </source>
</evidence>
<proteinExistence type="inferred from homology"/>
<dbReference type="PANTHER" id="PTHR10540:SF8">
    <property type="entry name" value="COP9 SIGNALOSOME COMPLEX SUBUNIT 6"/>
    <property type="match status" value="1"/>
</dbReference>
<dbReference type="Gene3D" id="3.40.140.10">
    <property type="entry name" value="Cytidine Deaminase, domain 2"/>
    <property type="match status" value="1"/>
</dbReference>
<dbReference type="GO" id="GO:0000338">
    <property type="term" value="P:protein deneddylation"/>
    <property type="evidence" value="ECO:0007669"/>
    <property type="project" value="InterPro"/>
</dbReference>
<dbReference type="RefSeq" id="XP_004355229.1">
    <property type="nucleotide sequence ID" value="XM_004355177.1"/>
</dbReference>
<feature type="domain" description="MPN" evidence="3">
    <location>
        <begin position="34"/>
        <end position="169"/>
    </location>
</feature>
<keyword evidence="2" id="KW-0539">Nucleus</keyword>
<dbReference type="InterPro" id="IPR033859">
    <property type="entry name" value="MPN_CSN6"/>
</dbReference>
<reference evidence="5" key="1">
    <citation type="journal article" date="2011" name="Genome Res.">
        <title>Phylogeny-wide analysis of social amoeba genomes highlights ancient origins for complex intercellular communication.</title>
        <authorList>
            <person name="Heidel A.J."/>
            <person name="Lawal H.M."/>
            <person name="Felder M."/>
            <person name="Schilde C."/>
            <person name="Helps N.R."/>
            <person name="Tunggal B."/>
            <person name="Rivero F."/>
            <person name="John U."/>
            <person name="Schleicher M."/>
            <person name="Eichinger L."/>
            <person name="Platzer M."/>
            <person name="Noegel A.A."/>
            <person name="Schaap P."/>
            <person name="Gloeckner G."/>
        </authorList>
    </citation>
    <scope>NUCLEOTIDE SEQUENCE [LARGE SCALE GENOMIC DNA]</scope>
    <source>
        <strain evidence="5">SH3</strain>
    </source>
</reference>
<evidence type="ECO:0000313" key="4">
    <source>
        <dbReference type="EMBL" id="EGG16755.1"/>
    </source>
</evidence>
<gene>
    <name evidence="4" type="primary">CSN6</name>
    <name evidence="4" type="ORF">DFA_07733</name>
</gene>
<comment type="similarity">
    <text evidence="1 2">Belongs to the peptidase M67A family. CSN6 subfamily.</text>
</comment>
<dbReference type="KEGG" id="dfa:DFA_07733"/>
<dbReference type="GO" id="GO:0008237">
    <property type="term" value="F:metallopeptidase activity"/>
    <property type="evidence" value="ECO:0007669"/>
    <property type="project" value="InterPro"/>
</dbReference>
<dbReference type="InterPro" id="IPR037518">
    <property type="entry name" value="MPN"/>
</dbReference>
<dbReference type="PROSITE" id="PS50249">
    <property type="entry name" value="MPN"/>
    <property type="match status" value="1"/>
</dbReference>
<keyword evidence="5" id="KW-1185">Reference proteome</keyword>
<dbReference type="SMART" id="SM00232">
    <property type="entry name" value="JAB_MPN"/>
    <property type="match status" value="1"/>
</dbReference>
<dbReference type="GO" id="GO:0005737">
    <property type="term" value="C:cytoplasm"/>
    <property type="evidence" value="ECO:0007669"/>
    <property type="project" value="UniProtKB-SubCell"/>
</dbReference>
<protein>
    <recommendedName>
        <fullName evidence="2">COP9 signalosome complex subunit 6</fullName>
    </recommendedName>
</protein>
<dbReference type="GO" id="GO:0008180">
    <property type="term" value="C:COP9 signalosome"/>
    <property type="evidence" value="ECO:0007669"/>
    <property type="project" value="UniProtKB-UniRule"/>
</dbReference>
<organism evidence="4 5">
    <name type="scientific">Cavenderia fasciculata</name>
    <name type="common">Slime mold</name>
    <name type="synonym">Dictyostelium fasciculatum</name>
    <dbReference type="NCBI Taxonomy" id="261658"/>
    <lineage>
        <taxon>Eukaryota</taxon>
        <taxon>Amoebozoa</taxon>
        <taxon>Evosea</taxon>
        <taxon>Eumycetozoa</taxon>
        <taxon>Dictyostelia</taxon>
        <taxon>Acytosteliales</taxon>
        <taxon>Cavenderiaceae</taxon>
        <taxon>Cavenderia</taxon>
    </lineage>
</organism>
<dbReference type="CDD" id="cd08063">
    <property type="entry name" value="MPN_CSN6"/>
    <property type="match status" value="1"/>
</dbReference>
<comment type="function">
    <text evidence="2">Component of the COP9 signalosome complex (CSN), a complex involved in various cellular and developmental processes.</text>
</comment>
<dbReference type="STRING" id="1054147.F4Q333"/>
<dbReference type="PANTHER" id="PTHR10540">
    <property type="entry name" value="EUKARYOTIC TRANSLATION INITIATION FACTOR 3 SUBUNIT F-RELATED"/>
    <property type="match status" value="1"/>
</dbReference>
<sequence>MSQNGNTTTATTANNNNHNNLVLEKSSNTVGLQVDLHPLVLINISDHFTRAKVENTNSVPRVIGLISGLQNGRVIEVCNSFELVLTKDGTLDLEYLKKKNEQFKKVFATYDILGWYSTGSQVSQSDLLLHKQIMEFNESPLYLMLDTNAAFTQAYKDLPVIVYESELHIVNDQPTTLFVKTPFKIQTGEAERIGVNHIAKVTPSGSEGSSRM</sequence>
<keyword evidence="2" id="KW-0963">Cytoplasm</keyword>
<dbReference type="Pfam" id="PF01398">
    <property type="entry name" value="JAB"/>
    <property type="match status" value="1"/>
</dbReference>
<evidence type="ECO:0000313" key="5">
    <source>
        <dbReference type="Proteomes" id="UP000007797"/>
    </source>
</evidence>